<reference evidence="1 2" key="1">
    <citation type="submission" date="2019-07" db="EMBL/GenBank/DDBJ databases">
        <title>Aquicoccus porphyridii gen. nov., sp. nov., isolated from a small marine red alga, Porphyridium marinum.</title>
        <authorList>
            <person name="Liu L."/>
        </authorList>
    </citation>
    <scope>NUCLEOTIDE SEQUENCE [LARGE SCALE GENOMIC DNA]</scope>
    <source>
        <strain evidence="1 2">L1 8-17</strain>
    </source>
</reference>
<accession>A0A5A9YX46</accession>
<proteinExistence type="predicted"/>
<gene>
    <name evidence="1" type="ORF">FLO80_21170</name>
</gene>
<evidence type="ECO:0008006" key="3">
    <source>
        <dbReference type="Google" id="ProtNLM"/>
    </source>
</evidence>
<dbReference type="EMBL" id="VINQ01000034">
    <property type="protein sequence ID" value="KAA0909543.1"/>
    <property type="molecule type" value="Genomic_DNA"/>
</dbReference>
<dbReference type="SUPFAM" id="SSF50199">
    <property type="entry name" value="Staphylococcal nuclease"/>
    <property type="match status" value="1"/>
</dbReference>
<name>A0A5A9YX46_9RHOB</name>
<protein>
    <recommendedName>
        <fullName evidence="3">Thermonuclease family protein</fullName>
    </recommendedName>
</protein>
<dbReference type="Gene3D" id="2.40.50.90">
    <property type="match status" value="1"/>
</dbReference>
<dbReference type="AlphaFoldDB" id="A0A5A9YX46"/>
<sequence>MADVPVIPSGQTFECTPTHVWDGDGPIWCAEGPRVRLSGIAAREIDETCSPGHPCPRASGRDARAALVALVGAAAGVGRHGHILVTGPTMRCRSDGSAGGNRTASWCNSPRAGDINCAMVNDGWALRWDRYWNNHRC</sequence>
<keyword evidence="2" id="KW-1185">Reference proteome</keyword>
<evidence type="ECO:0000313" key="2">
    <source>
        <dbReference type="Proteomes" id="UP000325291"/>
    </source>
</evidence>
<organism evidence="1 2">
    <name type="scientific">Aquicoccus porphyridii</name>
    <dbReference type="NCBI Taxonomy" id="1852029"/>
    <lineage>
        <taxon>Bacteria</taxon>
        <taxon>Pseudomonadati</taxon>
        <taxon>Pseudomonadota</taxon>
        <taxon>Alphaproteobacteria</taxon>
        <taxon>Rhodobacterales</taxon>
        <taxon>Paracoccaceae</taxon>
        <taxon>Aquicoccus</taxon>
    </lineage>
</organism>
<evidence type="ECO:0000313" key="1">
    <source>
        <dbReference type="EMBL" id="KAA0909543.1"/>
    </source>
</evidence>
<dbReference type="Proteomes" id="UP000325291">
    <property type="component" value="Unassembled WGS sequence"/>
</dbReference>
<dbReference type="InterPro" id="IPR035437">
    <property type="entry name" value="SNase_OB-fold_sf"/>
</dbReference>
<comment type="caution">
    <text evidence="1">The sequence shown here is derived from an EMBL/GenBank/DDBJ whole genome shotgun (WGS) entry which is preliminary data.</text>
</comment>